<dbReference type="PANTHER" id="PTHR37829:SF3">
    <property type="entry name" value="PROTEIN JAYE-RELATED"/>
    <property type="match status" value="1"/>
</dbReference>
<dbReference type="RefSeq" id="WP_086650877.1">
    <property type="nucleotide sequence ID" value="NZ_JOMQ01000016.1"/>
</dbReference>
<name>A0A1Z5YW44_9PROT</name>
<comment type="caution">
    <text evidence="3">The sequence shown here is derived from an EMBL/GenBank/DDBJ whole genome shotgun (WGS) entry which is preliminary data.</text>
</comment>
<dbReference type="Pfam" id="PF26078">
    <property type="entry name" value="Baseplate_J_M"/>
    <property type="match status" value="1"/>
</dbReference>
<evidence type="ECO:0000259" key="2">
    <source>
        <dbReference type="Pfam" id="PF26078"/>
    </source>
</evidence>
<dbReference type="InterPro" id="IPR052399">
    <property type="entry name" value="Phage_Baseplate_Assmbl_Protein"/>
</dbReference>
<dbReference type="EMBL" id="JOMQ01000016">
    <property type="protein sequence ID" value="OUJ03205.1"/>
    <property type="molecule type" value="Genomic_DNA"/>
</dbReference>
<evidence type="ECO:0000259" key="1">
    <source>
        <dbReference type="Pfam" id="PF04865"/>
    </source>
</evidence>
<proteinExistence type="predicted"/>
<dbReference type="PANTHER" id="PTHR37829">
    <property type="entry name" value="PHAGE-LIKE ELEMENT PBSX PROTEIN XKDT"/>
    <property type="match status" value="1"/>
</dbReference>
<sequence>MPYQRPTLTQLRQQAQQDVLDGGIADVSALLRFSVINVLSMVMAGFAWLHYGYLDWIAKQAVPWTATGEYLAAWGALKGIFLKSASASTGTVAFPVSGNSIIPAGTAIILSGGLSGQTTQDSVTQAGQTTALVQCTETGAAGNISAGAIATLSSPVEGVQTVGTVTLPFTGGADTETQEAFRTRVLNAFQNQGGYGEAADYKEWATAVSGITRCWVYPNMFGTGSVVIYVMLDNANAATNGLPIGTDGAATNEPRFTTASGDQLRVANAIWEKQPATPLVIVCAPVGEAVDFVVSDLGVANTAANKQAIQSALADMFQRLSGPGVTLHENNWDEAIAAIGLESFSVSSPKGSISPSAKGNMLVLGTVTTQD</sequence>
<feature type="domain" description="Baseplate J-like central" evidence="2">
    <location>
        <begin position="196"/>
        <end position="284"/>
    </location>
</feature>
<evidence type="ECO:0000313" key="4">
    <source>
        <dbReference type="Proteomes" id="UP000196086"/>
    </source>
</evidence>
<organism evidence="3 4">
    <name type="scientific">Acetobacter cibinongensis</name>
    <dbReference type="NCBI Taxonomy" id="146475"/>
    <lineage>
        <taxon>Bacteria</taxon>
        <taxon>Pseudomonadati</taxon>
        <taxon>Pseudomonadota</taxon>
        <taxon>Alphaproteobacteria</taxon>
        <taxon>Acetobacterales</taxon>
        <taxon>Acetobacteraceae</taxon>
        <taxon>Acetobacter</taxon>
    </lineage>
</organism>
<dbReference type="Pfam" id="PF04865">
    <property type="entry name" value="Baseplate_J"/>
    <property type="match status" value="1"/>
</dbReference>
<dbReference type="AlphaFoldDB" id="A0A1Z5YW44"/>
<evidence type="ECO:0000313" key="3">
    <source>
        <dbReference type="EMBL" id="OUJ03205.1"/>
    </source>
</evidence>
<dbReference type="Proteomes" id="UP000196086">
    <property type="component" value="Unassembled WGS sequence"/>
</dbReference>
<reference evidence="3 4" key="1">
    <citation type="submission" date="2014-06" db="EMBL/GenBank/DDBJ databases">
        <authorList>
            <person name="Ju J."/>
            <person name="Zhang J."/>
        </authorList>
    </citation>
    <scope>NUCLEOTIDE SEQUENCE [LARGE SCALE GENOMIC DNA]</scope>
    <source>
        <strain evidence="3 4">DsW_47</strain>
    </source>
</reference>
<dbReference type="InterPro" id="IPR006949">
    <property type="entry name" value="Barrel_Baseplate_J-like"/>
</dbReference>
<feature type="domain" description="Baseplate protein J-like barrel" evidence="1">
    <location>
        <begin position="93"/>
        <end position="172"/>
    </location>
</feature>
<accession>A0A1Z5YW44</accession>
<protein>
    <submittedName>
        <fullName evidence="3">Uncharacterized protein</fullName>
    </submittedName>
</protein>
<dbReference type="InterPro" id="IPR058531">
    <property type="entry name" value="Baseplate_J_M"/>
</dbReference>
<dbReference type="OrthoDB" id="7565172at2"/>
<gene>
    <name evidence="3" type="ORF">HK14_03340</name>
</gene>